<dbReference type="InterPro" id="IPR011042">
    <property type="entry name" value="6-blade_b-propeller_TolB-like"/>
</dbReference>
<dbReference type="PANTHER" id="PTHR42776:SF27">
    <property type="entry name" value="DIPEPTIDYL PEPTIDASE FAMILY MEMBER 6"/>
    <property type="match status" value="1"/>
</dbReference>
<keyword evidence="2" id="KW-0378">Hydrolase</keyword>
<evidence type="ECO:0000256" key="1">
    <source>
        <dbReference type="ARBA" id="ARBA00022670"/>
    </source>
</evidence>
<proteinExistence type="predicted"/>
<keyword evidence="1" id="KW-0645">Protease</keyword>
<evidence type="ECO:0000256" key="2">
    <source>
        <dbReference type="ARBA" id="ARBA00022801"/>
    </source>
</evidence>
<evidence type="ECO:0000259" key="6">
    <source>
        <dbReference type="Pfam" id="PF02897"/>
    </source>
</evidence>
<dbReference type="InterPro" id="IPR029058">
    <property type="entry name" value="AB_hydrolase_fold"/>
</dbReference>
<feature type="signal peptide" evidence="4">
    <location>
        <begin position="1"/>
        <end position="24"/>
    </location>
</feature>
<dbReference type="RefSeq" id="WP_193190180.1">
    <property type="nucleotide sequence ID" value="NZ_JACZFR010000012.1"/>
</dbReference>
<keyword evidence="4" id="KW-0732">Signal</keyword>
<dbReference type="PRINTS" id="PR00862">
    <property type="entry name" value="PROLIGOPTASE"/>
</dbReference>
<dbReference type="Gene3D" id="3.40.50.1820">
    <property type="entry name" value="alpha/beta hydrolase"/>
    <property type="match status" value="1"/>
</dbReference>
<dbReference type="Pfam" id="PF00326">
    <property type="entry name" value="Peptidase_S9"/>
    <property type="match status" value="1"/>
</dbReference>
<dbReference type="Proteomes" id="UP001596425">
    <property type="component" value="Unassembled WGS sequence"/>
</dbReference>
<keyword evidence="3" id="KW-0720">Serine protease</keyword>
<dbReference type="Pfam" id="PF02897">
    <property type="entry name" value="Peptidase_S9_N"/>
    <property type="match status" value="1"/>
</dbReference>
<evidence type="ECO:0000313" key="7">
    <source>
        <dbReference type="EMBL" id="MFC6634059.1"/>
    </source>
</evidence>
<evidence type="ECO:0000256" key="3">
    <source>
        <dbReference type="ARBA" id="ARBA00022825"/>
    </source>
</evidence>
<keyword evidence="8" id="KW-1185">Reference proteome</keyword>
<dbReference type="Gene3D" id="2.120.10.30">
    <property type="entry name" value="TolB, C-terminal domain"/>
    <property type="match status" value="2"/>
</dbReference>
<feature type="domain" description="Peptidase S9A N-terminal" evidence="6">
    <location>
        <begin position="107"/>
        <end position="367"/>
    </location>
</feature>
<evidence type="ECO:0000256" key="4">
    <source>
        <dbReference type="SAM" id="SignalP"/>
    </source>
</evidence>
<dbReference type="SUPFAM" id="SSF53474">
    <property type="entry name" value="alpha/beta-Hydrolases"/>
    <property type="match status" value="1"/>
</dbReference>
<feature type="domain" description="Peptidase S9 prolyl oligopeptidase catalytic" evidence="5">
    <location>
        <begin position="447"/>
        <end position="656"/>
    </location>
</feature>
<gene>
    <name evidence="7" type="ORF">ACFQBM_12235</name>
</gene>
<dbReference type="PANTHER" id="PTHR42776">
    <property type="entry name" value="SERINE PEPTIDASE S9 FAMILY MEMBER"/>
    <property type="match status" value="1"/>
</dbReference>
<dbReference type="InterPro" id="IPR023302">
    <property type="entry name" value="Pept_S9A_N"/>
</dbReference>
<dbReference type="SUPFAM" id="SSF50993">
    <property type="entry name" value="Peptidase/esterase 'gauge' domain"/>
    <property type="match status" value="1"/>
</dbReference>
<sequence length="679" mass="75407">MNKSRPLSWLALALGMGAASLSLAAVESRTLNNGNLVMEDIPAIPESLAEDLNRYQNVRSAAFQGWVEGEDGLYISTRFGEVNQLHRVDRPGGARQQLTYFREPVGQISPRPNFSDVAFTMDAGGSEDTQIFLFDPATGASRMITDGESRNGAMAWSDDGSALAYQSTRRNGRSNDLWITRFSASGHSSTLALESPDGSWWGPAAFSADNRQLLVQQYISSTNSLVHLLDLQNGELTPIAGDSDSESRNYAMDFSRDGVFYVSDRNGEFAQLIHRASASGEERVITADIPWDITALALSTDKRRGAFTVNENGVDKLYLFDPRSFRYRKVDSLPIGVIGGLEFDSEGERLALSINTPRTPTDTFVLQLRRNPLRAGELRRWTESEVGGLDTGKFVEPQLVHYPTFDEVDGEQREIPAFVYRPRGVEGPVPVVISIHGGPEGQYRPYFSSTYQLWLQKLGVAVIAPNVRGSAGYGKTYVALDNGYQREDSVRDIGALLDWIDTQPDLDGERVAVFGGSYGGYMVLASAMHYSDRLRAAVDIVGISNFVTFLTNTRDYRRDLRRVEYGDERDPDMRAFLNKISPSNNVDRIRVPIFVAQGENDPRVPVSEAEQIVAALRDGGKPVWYMNALNEGHGYRKKENRDLFAQTTALFFSEHLLAEPVASWQADESEDVQSAELER</sequence>
<dbReference type="EMBL" id="JBHSVR010000001">
    <property type="protein sequence ID" value="MFC6634059.1"/>
    <property type="molecule type" value="Genomic_DNA"/>
</dbReference>
<protein>
    <submittedName>
        <fullName evidence="7">S9 family peptidase</fullName>
    </submittedName>
</protein>
<feature type="chain" id="PRO_5045889528" evidence="4">
    <location>
        <begin position="25"/>
        <end position="679"/>
    </location>
</feature>
<accession>A0ABW1YRR2</accession>
<dbReference type="InterPro" id="IPR001375">
    <property type="entry name" value="Peptidase_S9_cat"/>
</dbReference>
<evidence type="ECO:0000313" key="8">
    <source>
        <dbReference type="Proteomes" id="UP001596425"/>
    </source>
</evidence>
<reference evidence="8" key="1">
    <citation type="journal article" date="2019" name="Int. J. Syst. Evol. Microbiol.">
        <title>The Global Catalogue of Microorganisms (GCM) 10K type strain sequencing project: providing services to taxonomists for standard genome sequencing and annotation.</title>
        <authorList>
            <consortium name="The Broad Institute Genomics Platform"/>
            <consortium name="The Broad Institute Genome Sequencing Center for Infectious Disease"/>
            <person name="Wu L."/>
            <person name="Ma J."/>
        </authorList>
    </citation>
    <scope>NUCLEOTIDE SEQUENCE [LARGE SCALE GENOMIC DNA]</scope>
    <source>
        <strain evidence="8">CGMCC 1.13718</strain>
    </source>
</reference>
<organism evidence="7 8">
    <name type="scientific">Microbulbifer taiwanensis</name>
    <dbReference type="NCBI Taxonomy" id="986746"/>
    <lineage>
        <taxon>Bacteria</taxon>
        <taxon>Pseudomonadati</taxon>
        <taxon>Pseudomonadota</taxon>
        <taxon>Gammaproteobacteria</taxon>
        <taxon>Cellvibrionales</taxon>
        <taxon>Microbulbiferaceae</taxon>
        <taxon>Microbulbifer</taxon>
    </lineage>
</organism>
<dbReference type="InterPro" id="IPR002470">
    <property type="entry name" value="Peptidase_S9A"/>
</dbReference>
<name>A0ABW1YRR2_9GAMM</name>
<comment type="caution">
    <text evidence="7">The sequence shown here is derived from an EMBL/GenBank/DDBJ whole genome shotgun (WGS) entry which is preliminary data.</text>
</comment>
<evidence type="ECO:0000259" key="5">
    <source>
        <dbReference type="Pfam" id="PF00326"/>
    </source>
</evidence>